<evidence type="ECO:0000256" key="3">
    <source>
        <dbReference type="ARBA" id="ARBA00022692"/>
    </source>
</evidence>
<sequence>MTRKSRETSDLYYYVNDIPNISAIFFYGFQQMLVCISALLITPYLVSNLLCAGVETTAVRVQLISATFITGGIATILQSTFGLRLAILHGPSAAFFPALHTFGDLYPCNSDTDTTQWRERLQLISGSLFAAVLIMPFLGLTGMVGRMAKHIGPITIVPMLILLCIGVIPDIEHKVSLHWISIIEILILIAFVVLLEEYEVPIPAFSMEQKKFNTMKIKLFSQFPYLLGIMIAWFACWILTISDLEPYGSSARTDRNDSLFVLENTPWIQIQYPLQFGFPRLSAPLVIAFTASMLAAMIESIGSYGICARICQQGSPPSSSMNRAFVVEGFGSMLAALMGVGTGVTTYSENIAIMQVTKVTSRITMQCAGVILILMGIFSKFAAFLAMIPEAIIGGVLTAGMSMICGVAFSNLQSVDLRLSRNLTIIGLSIILGCTIPAHFEKSPLHSGNKTIDDIFGTLLKMRMLVGGLIAFCLDIIASGATRKQRGFEDKLEKIEISVEKNGFALSSFANQTILKIPSLTKLPIVPSEKSIRRIEELRMKVIDHKIVSQ</sequence>
<feature type="transmembrane region" description="Helical" evidence="6">
    <location>
        <begin position="151"/>
        <end position="171"/>
    </location>
</feature>
<dbReference type="Proteomes" id="UP000001940">
    <property type="component" value="Chromosome IV"/>
</dbReference>
<dbReference type="GO" id="GO:0022857">
    <property type="term" value="F:transmembrane transporter activity"/>
    <property type="evidence" value="ECO:0007669"/>
    <property type="project" value="InterPro"/>
</dbReference>
<dbReference type="WormBase" id="T07G12.4">
    <property type="protein sequence ID" value="CE49780"/>
    <property type="gene ID" value="WBGene00011595"/>
</dbReference>
<dbReference type="Reactome" id="R-CEL-196836">
    <property type="pathway name" value="Vitamin C (ascorbate) metabolism"/>
</dbReference>
<dbReference type="GO" id="GO:0016020">
    <property type="term" value="C:membrane"/>
    <property type="evidence" value="ECO:0007669"/>
    <property type="project" value="UniProtKB-SubCell"/>
</dbReference>
<dbReference type="InParanoid" id="G8JZM6"/>
<evidence type="ECO:0000313" key="9">
    <source>
        <dbReference type="WormBase" id="T07G12.4"/>
    </source>
</evidence>
<dbReference type="Pfam" id="PF00860">
    <property type="entry name" value="Xan_ur_permease"/>
    <property type="match status" value="1"/>
</dbReference>
<comment type="similarity">
    <text evidence="2">Belongs to the nucleobase:cation symporter-2 (NCS2) (TC 2.A.40) family.</text>
</comment>
<dbReference type="FunCoup" id="G8JZM6">
    <property type="interactions" value="527"/>
</dbReference>
<evidence type="ECO:0000256" key="1">
    <source>
        <dbReference type="ARBA" id="ARBA00004141"/>
    </source>
</evidence>
<dbReference type="GeneID" id="188243"/>
<feature type="transmembrane region" description="Helical" evidence="6">
    <location>
        <begin position="21"/>
        <end position="46"/>
    </location>
</feature>
<feature type="transmembrane region" description="Helical" evidence="6">
    <location>
        <begin position="85"/>
        <end position="103"/>
    </location>
</feature>
<dbReference type="AGR" id="WB:WBGene00011595"/>
<proteinExistence type="inferred from homology"/>
<dbReference type="PANTHER" id="PTHR11119">
    <property type="entry name" value="XANTHINE-URACIL / VITAMIN C PERMEASE FAMILY MEMBER"/>
    <property type="match status" value="1"/>
</dbReference>
<evidence type="ECO:0000313" key="8">
    <source>
        <dbReference type="Proteomes" id="UP000001940"/>
    </source>
</evidence>
<evidence type="ECO:0000256" key="2">
    <source>
        <dbReference type="ARBA" id="ARBA00008821"/>
    </source>
</evidence>
<feature type="transmembrane region" description="Helical" evidence="6">
    <location>
        <begin position="460"/>
        <end position="478"/>
    </location>
</feature>
<dbReference type="NCBIfam" id="NF037981">
    <property type="entry name" value="NCS2_1"/>
    <property type="match status" value="1"/>
</dbReference>
<keyword evidence="5 6" id="KW-0472">Membrane</keyword>
<dbReference type="RefSeq" id="NP_001294223.1">
    <property type="nucleotide sequence ID" value="NM_001307294.1"/>
</dbReference>
<keyword evidence="4 6" id="KW-1133">Transmembrane helix</keyword>
<feature type="transmembrane region" description="Helical" evidence="6">
    <location>
        <begin position="219"/>
        <end position="240"/>
    </location>
</feature>
<dbReference type="AlphaFoldDB" id="G8JZM6"/>
<accession>G8JZM6</accession>
<dbReference type="KEGG" id="cel:CELE_T07G12.4"/>
<protein>
    <submittedName>
        <fullName evidence="7">Solute carrier family 23 member 2</fullName>
    </submittedName>
</protein>
<evidence type="ECO:0000256" key="4">
    <source>
        <dbReference type="ARBA" id="ARBA00022989"/>
    </source>
</evidence>
<feature type="transmembrane region" description="Helical" evidence="6">
    <location>
        <begin position="123"/>
        <end position="144"/>
    </location>
</feature>
<dbReference type="CTD" id="188243"/>
<feature type="transmembrane region" description="Helical" evidence="6">
    <location>
        <begin position="422"/>
        <end position="440"/>
    </location>
</feature>
<feature type="transmembrane region" description="Helical" evidence="6">
    <location>
        <begin position="363"/>
        <end position="385"/>
    </location>
</feature>
<name>G8JZM6_CAEEL</name>
<keyword evidence="3 6" id="KW-0812">Transmembrane</keyword>
<dbReference type="OMA" id="WEKFSLY"/>
<evidence type="ECO:0000313" key="7">
    <source>
        <dbReference type="EMBL" id="CCE72031.2"/>
    </source>
</evidence>
<evidence type="ECO:0000256" key="6">
    <source>
        <dbReference type="SAM" id="Phobius"/>
    </source>
</evidence>
<feature type="transmembrane region" description="Helical" evidence="6">
    <location>
        <begin position="391"/>
        <end position="410"/>
    </location>
</feature>
<evidence type="ECO:0000256" key="5">
    <source>
        <dbReference type="ARBA" id="ARBA00023136"/>
    </source>
</evidence>
<comment type="subcellular location">
    <subcellularLocation>
        <location evidence="1">Membrane</location>
        <topology evidence="1">Multi-pass membrane protein</topology>
    </subcellularLocation>
</comment>
<dbReference type="OrthoDB" id="1641903at2759"/>
<gene>
    <name evidence="7" type="ORF">CELE_T07G12.4</name>
    <name evidence="7 9" type="ORF">T07G12.4</name>
</gene>
<organism evidence="7 8">
    <name type="scientific">Caenorhabditis elegans</name>
    <dbReference type="NCBI Taxonomy" id="6239"/>
    <lineage>
        <taxon>Eukaryota</taxon>
        <taxon>Metazoa</taxon>
        <taxon>Ecdysozoa</taxon>
        <taxon>Nematoda</taxon>
        <taxon>Chromadorea</taxon>
        <taxon>Rhabditida</taxon>
        <taxon>Rhabditina</taxon>
        <taxon>Rhabditomorpha</taxon>
        <taxon>Rhabditoidea</taxon>
        <taxon>Rhabditidae</taxon>
        <taxon>Peloderinae</taxon>
        <taxon>Caenorhabditis</taxon>
    </lineage>
</organism>
<feature type="transmembrane region" description="Helical" evidence="6">
    <location>
        <begin position="177"/>
        <end position="198"/>
    </location>
</feature>
<keyword evidence="8" id="KW-1185">Reference proteome</keyword>
<dbReference type="SMR" id="G8JZM6"/>
<reference evidence="7 8" key="1">
    <citation type="journal article" date="1998" name="Science">
        <title>Genome sequence of the nematode C. elegans: a platform for investigating biology.</title>
        <authorList>
            <consortium name="The C. elegans sequencing consortium"/>
            <person name="Sulson J.E."/>
            <person name="Waterston R."/>
        </authorList>
    </citation>
    <scope>NUCLEOTIDE SEQUENCE [LARGE SCALE GENOMIC DNA]</scope>
    <source>
        <strain evidence="7 8">Bristol N2</strain>
    </source>
</reference>
<dbReference type="InterPro" id="IPR006043">
    <property type="entry name" value="NCS2"/>
</dbReference>
<dbReference type="EMBL" id="BX284604">
    <property type="protein sequence ID" value="CCE72031.2"/>
    <property type="molecule type" value="Genomic_DNA"/>
</dbReference>
<dbReference type="STRING" id="6239.T07G12.4.1"/>
<feature type="transmembrane region" description="Helical" evidence="6">
    <location>
        <begin position="58"/>
        <end position="78"/>
    </location>
</feature>